<dbReference type="RefSeq" id="WP_146938437.1">
    <property type="nucleotide sequence ID" value="NZ_BJXW01000028.1"/>
</dbReference>
<evidence type="ECO:0000256" key="15">
    <source>
        <dbReference type="SAM" id="MobiDB-lite"/>
    </source>
</evidence>
<evidence type="ECO:0000256" key="7">
    <source>
        <dbReference type="ARBA" id="ARBA00022989"/>
    </source>
</evidence>
<keyword evidence="8 13" id="KW-0406">Ion transport</keyword>
<evidence type="ECO:0000256" key="2">
    <source>
        <dbReference type="ARBA" id="ARBA00022448"/>
    </source>
</evidence>
<evidence type="ECO:0000256" key="6">
    <source>
        <dbReference type="ARBA" id="ARBA00022781"/>
    </source>
</evidence>
<keyword evidence="17" id="KW-1185">Reference proteome</keyword>
<feature type="region of interest" description="Disordered" evidence="15">
    <location>
        <begin position="64"/>
        <end position="83"/>
    </location>
</feature>
<keyword evidence="5 13" id="KW-0812">Transmembrane</keyword>
<evidence type="ECO:0000256" key="4">
    <source>
        <dbReference type="ARBA" id="ARBA00022547"/>
    </source>
</evidence>
<dbReference type="NCBIfam" id="TIGR01144">
    <property type="entry name" value="ATP_synt_b"/>
    <property type="match status" value="1"/>
</dbReference>
<dbReference type="PANTHER" id="PTHR33445">
    <property type="entry name" value="ATP SYNTHASE SUBUNIT B', CHLOROPLASTIC"/>
    <property type="match status" value="1"/>
</dbReference>
<sequence length="174" mass="19935">MHFYSDFLTLGAVGGLRTGDMFFTIILFIILLALLKKFAWGPLMETMEKREEYVKNEIEMAEKSRREAETASKEAKAQLRQTKEEAQKIIDEARNTAKQEEQKIIDIARQEATRLKEAAEADIQNEKEKAIQALQDQVASLSVLIASKVIEKEISAQDQEKLINEYIKEVGEER</sequence>
<keyword evidence="6 13" id="KW-0375">Hydrogen ion transport</keyword>
<dbReference type="SUPFAM" id="SSF81573">
    <property type="entry name" value="F1F0 ATP synthase subunit B, membrane domain"/>
    <property type="match status" value="1"/>
</dbReference>
<dbReference type="GO" id="GO:0012505">
    <property type="term" value="C:endomembrane system"/>
    <property type="evidence" value="ECO:0007669"/>
    <property type="project" value="UniProtKB-SubCell"/>
</dbReference>
<comment type="subunit">
    <text evidence="13">F-type ATPases have 2 components, F(1) - the catalytic core - and F(0) - the membrane proton channel. F(1) has five subunits: alpha(3), beta(3), gamma(1), delta(1), epsilon(1). F(0) has three main subunits: a(1), b(2) and c(10-14). The alpha and beta chains form an alternating ring which encloses part of the gamma chain. F(1) is attached to F(0) by a central stalk formed by the gamma and epsilon chains, while a peripheral stalk is formed by the delta and b chains.</text>
</comment>
<dbReference type="CDD" id="cd06503">
    <property type="entry name" value="ATP-synt_Fo_b"/>
    <property type="match status" value="1"/>
</dbReference>
<dbReference type="GO" id="GO:0005886">
    <property type="term" value="C:plasma membrane"/>
    <property type="evidence" value="ECO:0007669"/>
    <property type="project" value="UniProtKB-SubCell"/>
</dbReference>
<dbReference type="GO" id="GO:0046961">
    <property type="term" value="F:proton-transporting ATPase activity, rotational mechanism"/>
    <property type="evidence" value="ECO:0007669"/>
    <property type="project" value="TreeGrafter"/>
</dbReference>
<dbReference type="InterPro" id="IPR028987">
    <property type="entry name" value="ATP_synth_B-like_membr_sf"/>
</dbReference>
<reference evidence="16 17" key="1">
    <citation type="submission" date="2019-07" db="EMBL/GenBank/DDBJ databases">
        <title>Whole genome shotgun sequence of Cerasibacillus quisquiliarum NBRC 102429.</title>
        <authorList>
            <person name="Hosoyama A."/>
            <person name="Uohara A."/>
            <person name="Ohji S."/>
            <person name="Ichikawa N."/>
        </authorList>
    </citation>
    <scope>NUCLEOTIDE SEQUENCE [LARGE SCALE GENOMIC DNA]</scope>
    <source>
        <strain evidence="16 17">NBRC 102429</strain>
    </source>
</reference>
<evidence type="ECO:0000313" key="16">
    <source>
        <dbReference type="EMBL" id="GEN32067.1"/>
    </source>
</evidence>
<comment type="function">
    <text evidence="11 13">F(1)F(0) ATP synthase produces ATP from ADP in the presence of a proton or sodium gradient. F-type ATPases consist of two structural domains, F(1) containing the extramembraneous catalytic core and F(0) containing the membrane proton channel, linked together by a central stalk and a peripheral stalk. During catalysis, ATP synthesis in the catalytic domain of F(1) is coupled via a rotary mechanism of the central stalk subunits to proton translocation.</text>
</comment>
<dbReference type="AlphaFoldDB" id="A0A511UZI7"/>
<dbReference type="GO" id="GO:0045259">
    <property type="term" value="C:proton-transporting ATP synthase complex"/>
    <property type="evidence" value="ECO:0007669"/>
    <property type="project" value="UniProtKB-KW"/>
</dbReference>
<dbReference type="GO" id="GO:0046933">
    <property type="term" value="F:proton-transporting ATP synthase activity, rotational mechanism"/>
    <property type="evidence" value="ECO:0007669"/>
    <property type="project" value="UniProtKB-UniRule"/>
</dbReference>
<proteinExistence type="inferred from homology"/>
<evidence type="ECO:0000256" key="12">
    <source>
        <dbReference type="ARBA" id="ARBA00037847"/>
    </source>
</evidence>
<dbReference type="PANTHER" id="PTHR33445:SF1">
    <property type="entry name" value="ATP SYNTHASE SUBUNIT B"/>
    <property type="match status" value="1"/>
</dbReference>
<dbReference type="EMBL" id="BJXW01000028">
    <property type="protein sequence ID" value="GEN32067.1"/>
    <property type="molecule type" value="Genomic_DNA"/>
</dbReference>
<keyword evidence="4 13" id="KW-0138">CF(0)</keyword>
<dbReference type="Proteomes" id="UP000321491">
    <property type="component" value="Unassembled WGS sequence"/>
</dbReference>
<name>A0A511UZI7_9BACI</name>
<keyword evidence="7 13" id="KW-1133">Transmembrane helix</keyword>
<evidence type="ECO:0000256" key="10">
    <source>
        <dbReference type="ARBA" id="ARBA00023310"/>
    </source>
</evidence>
<dbReference type="Gene3D" id="6.10.250.1580">
    <property type="match status" value="1"/>
</dbReference>
<dbReference type="NCBIfam" id="NF009987">
    <property type="entry name" value="PRK13453.1"/>
    <property type="match status" value="1"/>
</dbReference>
<feature type="transmembrane region" description="Helical" evidence="13">
    <location>
        <begin position="20"/>
        <end position="40"/>
    </location>
</feature>
<dbReference type="Pfam" id="PF00430">
    <property type="entry name" value="ATP-synt_B"/>
    <property type="match status" value="1"/>
</dbReference>
<dbReference type="InterPro" id="IPR050059">
    <property type="entry name" value="ATP_synthase_B_chain"/>
</dbReference>
<keyword evidence="2 13" id="KW-0813">Transport</keyword>
<evidence type="ECO:0000256" key="9">
    <source>
        <dbReference type="ARBA" id="ARBA00023136"/>
    </source>
</evidence>
<comment type="subcellular location">
    <subcellularLocation>
        <location evidence="13">Cell membrane</location>
        <topology evidence="13">Single-pass membrane protein</topology>
    </subcellularLocation>
    <subcellularLocation>
        <location evidence="12">Endomembrane system</location>
        <topology evidence="12">Single-pass membrane protein</topology>
    </subcellularLocation>
</comment>
<organism evidence="16 17">
    <name type="scientific">Cerasibacillus quisquiliarum</name>
    <dbReference type="NCBI Taxonomy" id="227865"/>
    <lineage>
        <taxon>Bacteria</taxon>
        <taxon>Bacillati</taxon>
        <taxon>Bacillota</taxon>
        <taxon>Bacilli</taxon>
        <taxon>Bacillales</taxon>
        <taxon>Bacillaceae</taxon>
        <taxon>Cerasibacillus</taxon>
    </lineage>
</organism>
<evidence type="ECO:0000256" key="8">
    <source>
        <dbReference type="ARBA" id="ARBA00023065"/>
    </source>
</evidence>
<evidence type="ECO:0000256" key="3">
    <source>
        <dbReference type="ARBA" id="ARBA00022475"/>
    </source>
</evidence>
<evidence type="ECO:0000256" key="14">
    <source>
        <dbReference type="RuleBase" id="RU003848"/>
    </source>
</evidence>
<comment type="function">
    <text evidence="13">Component of the F(0) channel, it forms part of the peripheral stalk, linking F(1) to F(0).</text>
</comment>
<dbReference type="InterPro" id="IPR005864">
    <property type="entry name" value="ATP_synth_F0_bsu_bac"/>
</dbReference>
<comment type="similarity">
    <text evidence="1 13 14">Belongs to the ATPase B chain family.</text>
</comment>
<evidence type="ECO:0000256" key="5">
    <source>
        <dbReference type="ARBA" id="ARBA00022692"/>
    </source>
</evidence>
<evidence type="ECO:0000256" key="1">
    <source>
        <dbReference type="ARBA" id="ARBA00005513"/>
    </source>
</evidence>
<dbReference type="InterPro" id="IPR002146">
    <property type="entry name" value="ATP_synth_b/b'su_bac/chlpt"/>
</dbReference>
<protein>
    <recommendedName>
        <fullName evidence="13">ATP synthase subunit b</fullName>
    </recommendedName>
    <alternativeName>
        <fullName evidence="13">ATP synthase F(0) sector subunit b</fullName>
    </alternativeName>
    <alternativeName>
        <fullName evidence="13">ATPase subunit I</fullName>
    </alternativeName>
    <alternativeName>
        <fullName evidence="13">F-type ATPase subunit b</fullName>
        <shortName evidence="13">F-ATPase subunit b</shortName>
    </alternativeName>
</protein>
<keyword evidence="3 13" id="KW-1003">Cell membrane</keyword>
<keyword evidence="9 13" id="KW-0472">Membrane</keyword>
<gene>
    <name evidence="13 16" type="primary">atpF</name>
    <name evidence="16" type="ORF">CQU01_23050</name>
</gene>
<keyword evidence="10 13" id="KW-0066">ATP synthesis</keyword>
<accession>A0A511UZI7</accession>
<dbReference type="OrthoDB" id="282095at2"/>
<evidence type="ECO:0000256" key="13">
    <source>
        <dbReference type="HAMAP-Rule" id="MF_01398"/>
    </source>
</evidence>
<evidence type="ECO:0000256" key="11">
    <source>
        <dbReference type="ARBA" id="ARBA00025198"/>
    </source>
</evidence>
<comment type="caution">
    <text evidence="16">The sequence shown here is derived from an EMBL/GenBank/DDBJ whole genome shotgun (WGS) entry which is preliminary data.</text>
</comment>
<evidence type="ECO:0000313" key="17">
    <source>
        <dbReference type="Proteomes" id="UP000321491"/>
    </source>
</evidence>
<dbReference type="HAMAP" id="MF_01398">
    <property type="entry name" value="ATP_synth_b_bprime"/>
    <property type="match status" value="1"/>
</dbReference>